<evidence type="ECO:0000313" key="7">
    <source>
        <dbReference type="Proteomes" id="UP000198949"/>
    </source>
</evidence>
<evidence type="ECO:0000313" key="6">
    <source>
        <dbReference type="EMBL" id="SDE55771.1"/>
    </source>
</evidence>
<dbReference type="Gene3D" id="1.10.357.10">
    <property type="entry name" value="Tetracycline Repressor, domain 2"/>
    <property type="match status" value="1"/>
</dbReference>
<dbReference type="InterPro" id="IPR050109">
    <property type="entry name" value="HTH-type_TetR-like_transc_reg"/>
</dbReference>
<dbReference type="SUPFAM" id="SSF46689">
    <property type="entry name" value="Homeodomain-like"/>
    <property type="match status" value="1"/>
</dbReference>
<dbReference type="InterPro" id="IPR036271">
    <property type="entry name" value="Tet_transcr_reg_TetR-rel_C_sf"/>
</dbReference>
<dbReference type="OrthoDB" id="9796019at2"/>
<accession>A0A1G7DWG2</accession>
<evidence type="ECO:0000259" key="5">
    <source>
        <dbReference type="PROSITE" id="PS50977"/>
    </source>
</evidence>
<keyword evidence="2 4" id="KW-0238">DNA-binding</keyword>
<dbReference type="STRING" id="58114.SAMN05216270_12938"/>
<evidence type="ECO:0000256" key="3">
    <source>
        <dbReference type="ARBA" id="ARBA00023163"/>
    </source>
</evidence>
<evidence type="ECO:0000256" key="4">
    <source>
        <dbReference type="PROSITE-ProRule" id="PRU00335"/>
    </source>
</evidence>
<evidence type="ECO:0000256" key="2">
    <source>
        <dbReference type="ARBA" id="ARBA00023125"/>
    </source>
</evidence>
<dbReference type="InterPro" id="IPR009057">
    <property type="entry name" value="Homeodomain-like_sf"/>
</dbReference>
<dbReference type="RefSeq" id="WP_091040710.1">
    <property type="nucleotide sequence ID" value="NZ_FNAD01000029.1"/>
</dbReference>
<proteinExistence type="predicted"/>
<dbReference type="InterPro" id="IPR011075">
    <property type="entry name" value="TetR_C"/>
</dbReference>
<name>A0A1G7DWG2_9ACTN</name>
<gene>
    <name evidence="6" type="ORF">SAMN05216270_12938</name>
</gene>
<sequence>MERKVTSRRRGEELEQAILEAVWLEFQEGGFAKLSMEGVAKRAGTSKPVLYRRWPNRLEMMIACAAHRMPTADSLRDTGSLRDDTIELLTHLRKRMLLIGSSAILGMLSEISNDPEGRDLFVKGLVQHLLTLTDVVIDRAVTRGELRPEALTERLRRVPIDLARNEFLITSDLPDAAIHSIVDEVYIPALQGNGALVTT</sequence>
<feature type="domain" description="HTH tetR-type" evidence="5">
    <location>
        <begin position="12"/>
        <end position="72"/>
    </location>
</feature>
<dbReference type="GO" id="GO:0000976">
    <property type="term" value="F:transcription cis-regulatory region binding"/>
    <property type="evidence" value="ECO:0007669"/>
    <property type="project" value="TreeGrafter"/>
</dbReference>
<dbReference type="InterPro" id="IPR001647">
    <property type="entry name" value="HTH_TetR"/>
</dbReference>
<evidence type="ECO:0000256" key="1">
    <source>
        <dbReference type="ARBA" id="ARBA00023015"/>
    </source>
</evidence>
<protein>
    <submittedName>
        <fullName evidence="6">Transcriptional regulator, TetR family</fullName>
    </submittedName>
</protein>
<keyword evidence="3" id="KW-0804">Transcription</keyword>
<dbReference type="PROSITE" id="PS50977">
    <property type="entry name" value="HTH_TETR_2"/>
    <property type="match status" value="1"/>
</dbReference>
<dbReference type="GO" id="GO:0003700">
    <property type="term" value="F:DNA-binding transcription factor activity"/>
    <property type="evidence" value="ECO:0007669"/>
    <property type="project" value="TreeGrafter"/>
</dbReference>
<keyword evidence="7" id="KW-1185">Reference proteome</keyword>
<organism evidence="6 7">
    <name type="scientific">Glycomyces harbinensis</name>
    <dbReference type="NCBI Taxonomy" id="58114"/>
    <lineage>
        <taxon>Bacteria</taxon>
        <taxon>Bacillati</taxon>
        <taxon>Actinomycetota</taxon>
        <taxon>Actinomycetes</taxon>
        <taxon>Glycomycetales</taxon>
        <taxon>Glycomycetaceae</taxon>
        <taxon>Glycomyces</taxon>
    </lineage>
</organism>
<dbReference type="PANTHER" id="PTHR30055">
    <property type="entry name" value="HTH-TYPE TRANSCRIPTIONAL REGULATOR RUTR"/>
    <property type="match status" value="1"/>
</dbReference>
<dbReference type="Pfam" id="PF16859">
    <property type="entry name" value="TetR_C_11"/>
    <property type="match status" value="1"/>
</dbReference>
<dbReference type="EMBL" id="FNAD01000029">
    <property type="protein sequence ID" value="SDE55771.1"/>
    <property type="molecule type" value="Genomic_DNA"/>
</dbReference>
<reference evidence="7" key="1">
    <citation type="submission" date="2016-10" db="EMBL/GenBank/DDBJ databases">
        <authorList>
            <person name="Varghese N."/>
            <person name="Submissions S."/>
        </authorList>
    </citation>
    <scope>NUCLEOTIDE SEQUENCE [LARGE SCALE GENOMIC DNA]</scope>
    <source>
        <strain evidence="7">CGMCC 4.3516</strain>
    </source>
</reference>
<dbReference type="Pfam" id="PF00440">
    <property type="entry name" value="TetR_N"/>
    <property type="match status" value="1"/>
</dbReference>
<dbReference type="PANTHER" id="PTHR30055:SF148">
    <property type="entry name" value="TETR-FAMILY TRANSCRIPTIONAL REGULATOR"/>
    <property type="match status" value="1"/>
</dbReference>
<dbReference type="Gene3D" id="1.10.10.60">
    <property type="entry name" value="Homeodomain-like"/>
    <property type="match status" value="1"/>
</dbReference>
<feature type="DNA-binding region" description="H-T-H motif" evidence="4">
    <location>
        <begin position="35"/>
        <end position="54"/>
    </location>
</feature>
<dbReference type="AlphaFoldDB" id="A0A1G7DWG2"/>
<dbReference type="SUPFAM" id="SSF48498">
    <property type="entry name" value="Tetracyclin repressor-like, C-terminal domain"/>
    <property type="match status" value="1"/>
</dbReference>
<dbReference type="Proteomes" id="UP000198949">
    <property type="component" value="Unassembled WGS sequence"/>
</dbReference>
<keyword evidence="1" id="KW-0805">Transcription regulation</keyword>